<keyword evidence="3" id="KW-1185">Reference proteome</keyword>
<reference evidence="3" key="1">
    <citation type="journal article" date="2019" name="Int. J. Syst. Evol. Microbiol.">
        <title>The Global Catalogue of Microorganisms (GCM) 10K type strain sequencing project: providing services to taxonomists for standard genome sequencing and annotation.</title>
        <authorList>
            <consortium name="The Broad Institute Genomics Platform"/>
            <consortium name="The Broad Institute Genome Sequencing Center for Infectious Disease"/>
            <person name="Wu L."/>
            <person name="Ma J."/>
        </authorList>
    </citation>
    <scope>NUCLEOTIDE SEQUENCE [LARGE SCALE GENOMIC DNA]</scope>
    <source>
        <strain evidence="3">KCTC 42217</strain>
    </source>
</reference>
<dbReference type="EMBL" id="JBHUHZ010000002">
    <property type="protein sequence ID" value="MFD2163751.1"/>
    <property type="molecule type" value="Genomic_DNA"/>
</dbReference>
<sequence>MRKLFLVLSLLVTNNWLLACPVCEKQQPKVLRGVTHGAGPQSDWDYVIVWVGVILVLCTLFYSLKWILRPGEKSINHIKQHILSAD</sequence>
<name>A0ABW4ZPK9_9SPHI</name>
<keyword evidence="1" id="KW-0812">Transmembrane</keyword>
<accession>A0ABW4ZPK9</accession>
<organism evidence="2 3">
    <name type="scientific">Paradesertivirga mongoliensis</name>
    <dbReference type="NCBI Taxonomy" id="2100740"/>
    <lineage>
        <taxon>Bacteria</taxon>
        <taxon>Pseudomonadati</taxon>
        <taxon>Bacteroidota</taxon>
        <taxon>Sphingobacteriia</taxon>
        <taxon>Sphingobacteriales</taxon>
        <taxon>Sphingobacteriaceae</taxon>
        <taxon>Paradesertivirga</taxon>
    </lineage>
</organism>
<evidence type="ECO:0000313" key="2">
    <source>
        <dbReference type="EMBL" id="MFD2163751.1"/>
    </source>
</evidence>
<feature type="transmembrane region" description="Helical" evidence="1">
    <location>
        <begin position="47"/>
        <end position="68"/>
    </location>
</feature>
<gene>
    <name evidence="2" type="ORF">ACFSJU_15190</name>
</gene>
<dbReference type="PROSITE" id="PS51257">
    <property type="entry name" value="PROKAR_LIPOPROTEIN"/>
    <property type="match status" value="1"/>
</dbReference>
<evidence type="ECO:0000256" key="1">
    <source>
        <dbReference type="SAM" id="Phobius"/>
    </source>
</evidence>
<evidence type="ECO:0000313" key="3">
    <source>
        <dbReference type="Proteomes" id="UP001597387"/>
    </source>
</evidence>
<evidence type="ECO:0008006" key="4">
    <source>
        <dbReference type="Google" id="ProtNLM"/>
    </source>
</evidence>
<dbReference type="Proteomes" id="UP001597387">
    <property type="component" value="Unassembled WGS sequence"/>
</dbReference>
<protein>
    <recommendedName>
        <fullName evidence="4">CcmD family protein</fullName>
    </recommendedName>
</protein>
<keyword evidence="1" id="KW-0472">Membrane</keyword>
<proteinExistence type="predicted"/>
<comment type="caution">
    <text evidence="2">The sequence shown here is derived from an EMBL/GenBank/DDBJ whole genome shotgun (WGS) entry which is preliminary data.</text>
</comment>
<keyword evidence="1" id="KW-1133">Transmembrane helix</keyword>
<dbReference type="RefSeq" id="WP_379126059.1">
    <property type="nucleotide sequence ID" value="NZ_JBHUHZ010000002.1"/>
</dbReference>